<dbReference type="AlphaFoldDB" id="A0A1M6V9T3"/>
<accession>A0A1M6V9T3</accession>
<name>A0A1M6V9T3_SELRU</name>
<evidence type="ECO:0000313" key="3">
    <source>
        <dbReference type="Proteomes" id="UP000184263"/>
    </source>
</evidence>
<dbReference type="RefSeq" id="WP_073090483.1">
    <property type="nucleotide sequence ID" value="NZ_FRBC01000017.1"/>
</dbReference>
<organism evidence="2 3">
    <name type="scientific">Selenomonas ruminantium</name>
    <dbReference type="NCBI Taxonomy" id="971"/>
    <lineage>
        <taxon>Bacteria</taxon>
        <taxon>Bacillati</taxon>
        <taxon>Bacillota</taxon>
        <taxon>Negativicutes</taxon>
        <taxon>Selenomonadales</taxon>
        <taxon>Selenomonadaceae</taxon>
        <taxon>Selenomonas</taxon>
    </lineage>
</organism>
<proteinExistence type="predicted"/>
<reference evidence="2 3" key="1">
    <citation type="submission" date="2016-11" db="EMBL/GenBank/DDBJ databases">
        <authorList>
            <person name="Jaros S."/>
            <person name="Januszkiewicz K."/>
            <person name="Wedrychowicz H."/>
        </authorList>
    </citation>
    <scope>NUCLEOTIDE SEQUENCE [LARGE SCALE GENOMIC DNA]</scope>
    <source>
        <strain evidence="2 3">HD4</strain>
    </source>
</reference>
<sequence>MDRNAVERARGCMTAAGLFFQVGAEDISQAIDLGLRTDTDPVELYEFCNQRNTADKSVLAMAALIIFFLVRDGVKMKKACMSAWQVADKFHDPIIQAISNALTAAEKPKRRGKLVAGFLTSQNLQDKLSLAIYLNMAIAEDSFHARMNELRKQPDNETRIMGAAFAGAIYGLQEVNAEGKLKKK</sequence>
<evidence type="ECO:0008006" key="4">
    <source>
        <dbReference type="Google" id="ProtNLM"/>
    </source>
</evidence>
<feature type="transmembrane region" description="Helical" evidence="1">
    <location>
        <begin position="57"/>
        <end position="74"/>
    </location>
</feature>
<protein>
    <recommendedName>
        <fullName evidence="4">Triphosphoribosyl-dephospho-CoA synthase</fullName>
    </recommendedName>
</protein>
<evidence type="ECO:0000313" key="2">
    <source>
        <dbReference type="EMBL" id="SHK78267.1"/>
    </source>
</evidence>
<gene>
    <name evidence="2" type="ORF">SAMN05216582_11752</name>
</gene>
<dbReference type="OrthoDB" id="1665157at2"/>
<dbReference type="EMBL" id="FRBC01000017">
    <property type="protein sequence ID" value="SHK78267.1"/>
    <property type="molecule type" value="Genomic_DNA"/>
</dbReference>
<keyword evidence="1" id="KW-0472">Membrane</keyword>
<keyword evidence="1" id="KW-0812">Transmembrane</keyword>
<keyword evidence="1" id="KW-1133">Transmembrane helix</keyword>
<evidence type="ECO:0000256" key="1">
    <source>
        <dbReference type="SAM" id="Phobius"/>
    </source>
</evidence>
<dbReference type="Proteomes" id="UP000184263">
    <property type="component" value="Unassembled WGS sequence"/>
</dbReference>